<name>A0A5N6LXZ6_9ASTR</name>
<protein>
    <submittedName>
        <fullName evidence="1">Uncharacterized protein</fullName>
    </submittedName>
</protein>
<evidence type="ECO:0000313" key="1">
    <source>
        <dbReference type="EMBL" id="KAD3066411.1"/>
    </source>
</evidence>
<keyword evidence="2" id="KW-1185">Reference proteome</keyword>
<proteinExistence type="predicted"/>
<organism evidence="1 2">
    <name type="scientific">Mikania micrantha</name>
    <name type="common">bitter vine</name>
    <dbReference type="NCBI Taxonomy" id="192012"/>
    <lineage>
        <taxon>Eukaryota</taxon>
        <taxon>Viridiplantae</taxon>
        <taxon>Streptophyta</taxon>
        <taxon>Embryophyta</taxon>
        <taxon>Tracheophyta</taxon>
        <taxon>Spermatophyta</taxon>
        <taxon>Magnoliopsida</taxon>
        <taxon>eudicotyledons</taxon>
        <taxon>Gunneridae</taxon>
        <taxon>Pentapetalae</taxon>
        <taxon>asterids</taxon>
        <taxon>campanulids</taxon>
        <taxon>Asterales</taxon>
        <taxon>Asteraceae</taxon>
        <taxon>Asteroideae</taxon>
        <taxon>Heliantheae alliance</taxon>
        <taxon>Eupatorieae</taxon>
        <taxon>Mikania</taxon>
    </lineage>
</organism>
<dbReference type="OrthoDB" id="1166711at2759"/>
<accession>A0A5N6LXZ6</accession>
<comment type="caution">
    <text evidence="1">The sequence shown here is derived from an EMBL/GenBank/DDBJ whole genome shotgun (WGS) entry which is preliminary data.</text>
</comment>
<dbReference type="Proteomes" id="UP000326396">
    <property type="component" value="Linkage Group LG7"/>
</dbReference>
<evidence type="ECO:0000313" key="2">
    <source>
        <dbReference type="Proteomes" id="UP000326396"/>
    </source>
</evidence>
<reference evidence="1 2" key="1">
    <citation type="submission" date="2019-05" db="EMBL/GenBank/DDBJ databases">
        <title>Mikania micrantha, genome provides insights into the molecular mechanism of rapid growth.</title>
        <authorList>
            <person name="Liu B."/>
        </authorList>
    </citation>
    <scope>NUCLEOTIDE SEQUENCE [LARGE SCALE GENOMIC DNA]</scope>
    <source>
        <strain evidence="1">NLD-2019</strain>
        <tissue evidence="1">Leaf</tissue>
    </source>
</reference>
<sequence length="200" mass="22805">MKFQLGNMVWIVEHEVPANGSKKGCKHIKGNPSNKVITRGVQRMKALPLEVKDEIKEYFKQVETTKFNSQWNFEETIDAGAYFVSTARETGSADSCPCVKKGVQNKQQECDYQNFPLVYFSPPNLLSSTICILELHLYKDMDVKGQTIPPACDRSAGRVEATGRMATDDRLEVDGRRRWLCEWEAMDGDLGRERKHSRVK</sequence>
<gene>
    <name evidence="1" type="ORF">E3N88_34291</name>
</gene>
<dbReference type="EMBL" id="SZYD01000017">
    <property type="protein sequence ID" value="KAD3066411.1"/>
    <property type="molecule type" value="Genomic_DNA"/>
</dbReference>
<dbReference type="AlphaFoldDB" id="A0A5N6LXZ6"/>